<name>A0A810BGU4_9BRAD</name>
<dbReference type="EMBL" id="AP023097">
    <property type="protein sequence ID" value="BCE74770.1"/>
    <property type="molecule type" value="Genomic_DNA"/>
</dbReference>
<protein>
    <submittedName>
        <fullName evidence="5">Uncharacterized protein</fullName>
    </submittedName>
</protein>
<reference evidence="3" key="4">
    <citation type="submission" date="2020-05" db="EMBL/GenBank/DDBJ databases">
        <title>Complete genome sequence of Bradyrhizobium diazoefficiens XF4 isolated from soybean nodule.</title>
        <authorList>
            <person name="Noda R."/>
            <person name="Kakizaki K."/>
            <person name="Minamisawa K."/>
        </authorList>
    </citation>
    <scope>NUCLEOTIDE SEQUENCE</scope>
    <source>
        <strain evidence="3">XF4</strain>
    </source>
</reference>
<sequence>MLGEIGAAPDGSTEPRIAAPKNETATTHFIVCWFMIVSFRIWSISSGKSLACHWPRKKLDAGHS</sequence>
<dbReference type="EMBL" id="AP023094">
    <property type="protein sequence ID" value="BCE48619.1"/>
    <property type="molecule type" value="Genomic_DNA"/>
</dbReference>
<gene>
    <name evidence="7" type="ORF">XF10B_49310</name>
    <name evidence="1" type="ORF">XF1B_50350</name>
    <name evidence="2" type="ORF">XF2B_47340</name>
    <name evidence="3" type="ORF">XF4B_49680</name>
    <name evidence="4" type="ORF">XF6B_47550</name>
    <name evidence="5" type="ORF">XF8B_48810</name>
    <name evidence="6" type="ORF">XF9B_57830</name>
</gene>
<reference evidence="4" key="5">
    <citation type="submission" date="2020-05" db="EMBL/GenBank/DDBJ databases">
        <title>Complete genome sequence of Bradyrhizobium diazoefficiens XF6 isolated from soybean nodule.</title>
        <authorList>
            <person name="Noda R."/>
            <person name="Kakizaki K."/>
            <person name="Minamisawa K."/>
        </authorList>
    </citation>
    <scope>NUCLEOTIDE SEQUENCE</scope>
    <source>
        <strain evidence="4">XF6</strain>
    </source>
</reference>
<evidence type="ECO:0000313" key="5">
    <source>
        <dbReference type="EMBL" id="BCE74770.1"/>
    </source>
</evidence>
<dbReference type="AlphaFoldDB" id="A0A810BGU4"/>
<dbReference type="EMBL" id="AP023099">
    <property type="protein sequence ID" value="BCE92133.1"/>
    <property type="molecule type" value="Genomic_DNA"/>
</dbReference>
<organism evidence="5">
    <name type="scientific">Bradyrhizobium diazoefficiens</name>
    <dbReference type="NCBI Taxonomy" id="1355477"/>
    <lineage>
        <taxon>Bacteria</taxon>
        <taxon>Pseudomonadati</taxon>
        <taxon>Pseudomonadota</taxon>
        <taxon>Alphaproteobacteria</taxon>
        <taxon>Hyphomicrobiales</taxon>
        <taxon>Nitrobacteraceae</taxon>
        <taxon>Bradyrhizobium</taxon>
    </lineage>
</organism>
<dbReference type="EMBL" id="AP023092">
    <property type="protein sequence ID" value="BCE30965.1"/>
    <property type="molecule type" value="Genomic_DNA"/>
</dbReference>
<dbReference type="EMBL" id="AP023096">
    <property type="protein sequence ID" value="BCE65956.1"/>
    <property type="molecule type" value="Genomic_DNA"/>
</dbReference>
<reference evidence="5" key="6">
    <citation type="submission" date="2020-05" db="EMBL/GenBank/DDBJ databases">
        <title>Complete genome sequence of Bradyrhizobium diazoefficiens XF8 isolated from soybean nodule.</title>
        <authorList>
            <person name="Noda R."/>
            <person name="Kakizaki K."/>
            <person name="Minamisawa K."/>
        </authorList>
    </citation>
    <scope>NUCLEOTIDE SEQUENCE</scope>
    <source>
        <strain evidence="5">XF8</strain>
    </source>
</reference>
<proteinExistence type="predicted"/>
<reference evidence="1" key="1">
    <citation type="submission" date="2020-05" db="EMBL/GenBank/DDBJ databases">
        <title>Complete genome sequence of Bradyrhizobium diazoefficiens XF1 isolated from soybean nodule.</title>
        <authorList>
            <person name="Noda R."/>
            <person name="Kakizaki K."/>
            <person name="Minamisawa K."/>
        </authorList>
    </citation>
    <scope>NUCLEOTIDE SEQUENCE</scope>
    <source>
        <strain evidence="1">XF1</strain>
    </source>
</reference>
<evidence type="ECO:0000313" key="7">
    <source>
        <dbReference type="EMBL" id="BCE92133.1"/>
    </source>
</evidence>
<evidence type="ECO:0000313" key="3">
    <source>
        <dbReference type="EMBL" id="BCE48619.1"/>
    </source>
</evidence>
<reference evidence="6" key="7">
    <citation type="submission" date="2020-05" db="EMBL/GenBank/DDBJ databases">
        <title>Complete genome sequence of Bradyrhizobium diazoefficiens XF9 isolated from soybean nodule.</title>
        <authorList>
            <person name="Noda R."/>
            <person name="Kakizaki K."/>
            <person name="Minamisawa K."/>
        </authorList>
    </citation>
    <scope>NUCLEOTIDE SEQUENCE</scope>
    <source>
        <strain evidence="6">XF9</strain>
    </source>
</reference>
<evidence type="ECO:0000313" key="4">
    <source>
        <dbReference type="EMBL" id="BCE65956.1"/>
    </source>
</evidence>
<accession>A0A810BGU4</accession>
<dbReference type="EMBL" id="AP023091">
    <property type="protein sequence ID" value="BCE22354.1"/>
    <property type="molecule type" value="Genomic_DNA"/>
</dbReference>
<evidence type="ECO:0000313" key="2">
    <source>
        <dbReference type="EMBL" id="BCE30965.1"/>
    </source>
</evidence>
<dbReference type="EMBL" id="AP023098">
    <property type="protein sequence ID" value="BCE84362.1"/>
    <property type="molecule type" value="Genomic_DNA"/>
</dbReference>
<reference evidence="2" key="3">
    <citation type="submission" date="2020-05" db="EMBL/GenBank/DDBJ databases">
        <title>Complete genome sequence of Bradyrhizobium diazoefficiens XF2 isolated from soybean nodule.</title>
        <authorList>
            <person name="Noda R."/>
            <person name="Kakizaki K."/>
            <person name="Minamisawa K."/>
        </authorList>
    </citation>
    <scope>NUCLEOTIDE SEQUENCE</scope>
    <source>
        <strain evidence="2">XF2</strain>
    </source>
</reference>
<evidence type="ECO:0000313" key="1">
    <source>
        <dbReference type="EMBL" id="BCE22354.1"/>
    </source>
</evidence>
<reference evidence="7" key="2">
    <citation type="submission" date="2020-05" db="EMBL/GenBank/DDBJ databases">
        <title>Complete genome sequence of Bradyrhizobium diazoefficiens XF10 isolated from soybean nodule.</title>
        <authorList>
            <person name="Noda R."/>
            <person name="Kakizaki K."/>
            <person name="Minamisawa K."/>
        </authorList>
    </citation>
    <scope>NUCLEOTIDE SEQUENCE</scope>
    <source>
        <strain evidence="7">XF10</strain>
    </source>
</reference>
<evidence type="ECO:0000313" key="6">
    <source>
        <dbReference type="EMBL" id="BCE84362.1"/>
    </source>
</evidence>